<comment type="caution">
    <text evidence="11">The sequence shown here is derived from an EMBL/GenBank/DDBJ whole genome shotgun (WGS) entry which is preliminary data.</text>
</comment>
<keyword evidence="12" id="KW-1185">Reference proteome</keyword>
<dbReference type="HAMAP" id="MF_00366">
    <property type="entry name" value="RNApol_bact_RpoZ"/>
    <property type="match status" value="1"/>
</dbReference>
<dbReference type="EC" id="2.7.7.6" evidence="2 10"/>
<dbReference type="Pfam" id="PF01192">
    <property type="entry name" value="RNA_pol_Rpb6"/>
    <property type="match status" value="1"/>
</dbReference>
<dbReference type="GO" id="GO:0003899">
    <property type="term" value="F:DNA-directed RNA polymerase activity"/>
    <property type="evidence" value="ECO:0007669"/>
    <property type="project" value="UniProtKB-EC"/>
</dbReference>
<evidence type="ECO:0000256" key="8">
    <source>
        <dbReference type="ARBA" id="ARBA00029924"/>
    </source>
</evidence>
<name>A0ABW2UPB1_9BACI</name>
<keyword evidence="6 10" id="KW-0548">Nucleotidyltransferase</keyword>
<dbReference type="PANTHER" id="PTHR34476:SF1">
    <property type="entry name" value="DNA-DIRECTED RNA POLYMERASE SUBUNIT OMEGA"/>
    <property type="match status" value="1"/>
</dbReference>
<dbReference type="InterPro" id="IPR006110">
    <property type="entry name" value="Pol_omega/Rpo6/RPB6"/>
</dbReference>
<dbReference type="GO" id="GO:0000428">
    <property type="term" value="C:DNA-directed RNA polymerase complex"/>
    <property type="evidence" value="ECO:0007669"/>
    <property type="project" value="UniProtKB-KW"/>
</dbReference>
<dbReference type="Proteomes" id="UP001596620">
    <property type="component" value="Unassembled WGS sequence"/>
</dbReference>
<keyword evidence="7 10" id="KW-0804">Transcription</keyword>
<evidence type="ECO:0000256" key="7">
    <source>
        <dbReference type="ARBA" id="ARBA00023163"/>
    </source>
</evidence>
<dbReference type="InterPro" id="IPR036161">
    <property type="entry name" value="RPB6/omega-like_sf"/>
</dbReference>
<dbReference type="SUPFAM" id="SSF63562">
    <property type="entry name" value="RPB6/omega subunit-like"/>
    <property type="match status" value="1"/>
</dbReference>
<evidence type="ECO:0000256" key="2">
    <source>
        <dbReference type="ARBA" id="ARBA00012418"/>
    </source>
</evidence>
<dbReference type="Gene3D" id="3.90.940.10">
    <property type="match status" value="1"/>
</dbReference>
<comment type="catalytic activity">
    <reaction evidence="9 10">
        <text>RNA(n) + a ribonucleoside 5'-triphosphate = RNA(n+1) + diphosphate</text>
        <dbReference type="Rhea" id="RHEA:21248"/>
        <dbReference type="Rhea" id="RHEA-COMP:14527"/>
        <dbReference type="Rhea" id="RHEA-COMP:17342"/>
        <dbReference type="ChEBI" id="CHEBI:33019"/>
        <dbReference type="ChEBI" id="CHEBI:61557"/>
        <dbReference type="ChEBI" id="CHEBI:140395"/>
        <dbReference type="EC" id="2.7.7.6"/>
    </reaction>
</comment>
<keyword evidence="5 10" id="KW-0808">Transferase</keyword>
<evidence type="ECO:0000313" key="12">
    <source>
        <dbReference type="Proteomes" id="UP001596620"/>
    </source>
</evidence>
<evidence type="ECO:0000256" key="5">
    <source>
        <dbReference type="ARBA" id="ARBA00022679"/>
    </source>
</evidence>
<dbReference type="RefSeq" id="WP_382357364.1">
    <property type="nucleotide sequence ID" value="NZ_JBHTGR010000001.1"/>
</dbReference>
<dbReference type="SMART" id="SM01409">
    <property type="entry name" value="RNA_pol_Rpb6"/>
    <property type="match status" value="1"/>
</dbReference>
<sequence length="66" mass="7480">MLEPSVDDLQTKISSKYTLATIAAKRAREIQETDRVLVDHPKSNKYVGQALEEVMAEKVFVKEDSK</sequence>
<evidence type="ECO:0000256" key="1">
    <source>
        <dbReference type="ARBA" id="ARBA00006711"/>
    </source>
</evidence>
<gene>
    <name evidence="10 11" type="primary">rpoZ</name>
    <name evidence="11" type="ORF">ACFQU8_00630</name>
</gene>
<reference evidence="12" key="1">
    <citation type="journal article" date="2019" name="Int. J. Syst. Evol. Microbiol.">
        <title>The Global Catalogue of Microorganisms (GCM) 10K type strain sequencing project: providing services to taxonomists for standard genome sequencing and annotation.</title>
        <authorList>
            <consortium name="The Broad Institute Genomics Platform"/>
            <consortium name="The Broad Institute Genome Sequencing Center for Infectious Disease"/>
            <person name="Wu L."/>
            <person name="Ma J."/>
        </authorList>
    </citation>
    <scope>NUCLEOTIDE SEQUENCE [LARGE SCALE GENOMIC DNA]</scope>
    <source>
        <strain evidence="12">JCM 30234</strain>
    </source>
</reference>
<evidence type="ECO:0000256" key="10">
    <source>
        <dbReference type="HAMAP-Rule" id="MF_00366"/>
    </source>
</evidence>
<evidence type="ECO:0000256" key="4">
    <source>
        <dbReference type="ARBA" id="ARBA00022478"/>
    </source>
</evidence>
<comment type="subunit">
    <text evidence="10">The RNAP catalytic core consists of 2 alpha, 1 beta, 1 beta' and 1 omega subunit. When a sigma factor is associated with the core the holoenzyme is formed, which can initiate transcription.</text>
</comment>
<comment type="function">
    <text evidence="10">Promotes RNA polymerase assembly. Latches the N- and C-terminal regions of the beta' subunit thereby facilitating its interaction with the beta and alpha subunits.</text>
</comment>
<dbReference type="EMBL" id="JBHTGR010000001">
    <property type="protein sequence ID" value="MFC7745744.1"/>
    <property type="molecule type" value="Genomic_DNA"/>
</dbReference>
<evidence type="ECO:0000256" key="9">
    <source>
        <dbReference type="ARBA" id="ARBA00048552"/>
    </source>
</evidence>
<keyword evidence="4 10" id="KW-0240">DNA-directed RNA polymerase</keyword>
<dbReference type="PANTHER" id="PTHR34476">
    <property type="entry name" value="DNA-DIRECTED RNA POLYMERASE SUBUNIT OMEGA"/>
    <property type="match status" value="1"/>
</dbReference>
<dbReference type="InterPro" id="IPR003716">
    <property type="entry name" value="DNA-dir_RNA_pol_omega"/>
</dbReference>
<evidence type="ECO:0000256" key="3">
    <source>
        <dbReference type="ARBA" id="ARBA00013725"/>
    </source>
</evidence>
<organism evidence="11 12">
    <name type="scientific">Lentibacillus kimchii</name>
    <dbReference type="NCBI Taxonomy" id="1542911"/>
    <lineage>
        <taxon>Bacteria</taxon>
        <taxon>Bacillati</taxon>
        <taxon>Bacillota</taxon>
        <taxon>Bacilli</taxon>
        <taxon>Bacillales</taxon>
        <taxon>Bacillaceae</taxon>
        <taxon>Lentibacillus</taxon>
    </lineage>
</organism>
<accession>A0ABW2UPB1</accession>
<proteinExistence type="inferred from homology"/>
<evidence type="ECO:0000313" key="11">
    <source>
        <dbReference type="EMBL" id="MFC7745744.1"/>
    </source>
</evidence>
<evidence type="ECO:0000256" key="6">
    <source>
        <dbReference type="ARBA" id="ARBA00022695"/>
    </source>
</evidence>
<comment type="similarity">
    <text evidence="1 10">Belongs to the RNA polymerase subunit omega family.</text>
</comment>
<protein>
    <recommendedName>
        <fullName evidence="3 10">DNA-directed RNA polymerase subunit omega</fullName>
        <shortName evidence="10">RNAP omega subunit</shortName>
        <ecNumber evidence="2 10">2.7.7.6</ecNumber>
    </recommendedName>
    <alternativeName>
        <fullName evidence="10">RNA polymerase omega subunit</fullName>
    </alternativeName>
    <alternativeName>
        <fullName evidence="8 10">Transcriptase subunit omega</fullName>
    </alternativeName>
</protein>
<dbReference type="NCBIfam" id="TIGR00690">
    <property type="entry name" value="rpoZ"/>
    <property type="match status" value="1"/>
</dbReference>